<dbReference type="eggNOG" id="COG4608">
    <property type="taxonomic scope" value="Bacteria"/>
</dbReference>
<dbReference type="GO" id="GO:0016887">
    <property type="term" value="F:ATP hydrolysis activity"/>
    <property type="evidence" value="ECO:0007669"/>
    <property type="project" value="InterPro"/>
</dbReference>
<proteinExistence type="inferred from homology"/>
<evidence type="ECO:0000256" key="7">
    <source>
        <dbReference type="ARBA" id="ARBA00022927"/>
    </source>
</evidence>
<evidence type="ECO:0000256" key="4">
    <source>
        <dbReference type="ARBA" id="ARBA00022741"/>
    </source>
</evidence>
<dbReference type="CDD" id="cd03257">
    <property type="entry name" value="ABC_NikE_OppD_transporters"/>
    <property type="match status" value="1"/>
</dbReference>
<evidence type="ECO:0000256" key="6">
    <source>
        <dbReference type="ARBA" id="ARBA00022856"/>
    </source>
</evidence>
<evidence type="ECO:0000256" key="1">
    <source>
        <dbReference type="ARBA" id="ARBA00004202"/>
    </source>
</evidence>
<dbReference type="PANTHER" id="PTHR43776:SF7">
    <property type="entry name" value="D,D-DIPEPTIDE TRANSPORT ATP-BINDING PROTEIN DDPF-RELATED"/>
    <property type="match status" value="1"/>
</dbReference>
<dbReference type="PROSITE" id="PS50893">
    <property type="entry name" value="ABC_TRANSPORTER_2"/>
    <property type="match status" value="1"/>
</dbReference>
<dbReference type="Gene3D" id="3.40.50.300">
    <property type="entry name" value="P-loop containing nucleotide triphosphate hydrolases"/>
    <property type="match status" value="1"/>
</dbReference>
<evidence type="ECO:0000256" key="3">
    <source>
        <dbReference type="ARBA" id="ARBA00022448"/>
    </source>
</evidence>
<dbReference type="SMART" id="SM00382">
    <property type="entry name" value="AAA"/>
    <property type="match status" value="1"/>
</dbReference>
<organism evidence="9 10">
    <name type="scientific">Streptococcus macacae NCTC 11558</name>
    <dbReference type="NCBI Taxonomy" id="764298"/>
    <lineage>
        <taxon>Bacteria</taxon>
        <taxon>Bacillati</taxon>
        <taxon>Bacillota</taxon>
        <taxon>Bacilli</taxon>
        <taxon>Lactobacillales</taxon>
        <taxon>Streptococcaceae</taxon>
        <taxon>Streptococcus</taxon>
    </lineage>
</organism>
<evidence type="ECO:0000256" key="5">
    <source>
        <dbReference type="ARBA" id="ARBA00022840"/>
    </source>
</evidence>
<comment type="subcellular location">
    <subcellularLocation>
        <location evidence="1">Cell membrane</location>
        <topology evidence="1">Peripheral membrane protein</topology>
    </subcellularLocation>
</comment>
<accession>G5JW96</accession>
<evidence type="ECO:0000313" key="10">
    <source>
        <dbReference type="Proteomes" id="UP000003573"/>
    </source>
</evidence>
<dbReference type="GO" id="GO:0015031">
    <property type="term" value="P:protein transport"/>
    <property type="evidence" value="ECO:0007669"/>
    <property type="project" value="UniProtKB-KW"/>
</dbReference>
<dbReference type="STRING" id="764298.STRMA_1837"/>
<dbReference type="InterPro" id="IPR003439">
    <property type="entry name" value="ABC_transporter-like_ATP-bd"/>
</dbReference>
<dbReference type="SUPFAM" id="SSF52540">
    <property type="entry name" value="P-loop containing nucleoside triphosphate hydrolases"/>
    <property type="match status" value="1"/>
</dbReference>
<dbReference type="Pfam" id="PF00005">
    <property type="entry name" value="ABC_tran"/>
    <property type="match status" value="1"/>
</dbReference>
<keyword evidence="10" id="KW-1185">Reference proteome</keyword>
<dbReference type="Pfam" id="PF08352">
    <property type="entry name" value="oligo_HPY"/>
    <property type="match status" value="1"/>
</dbReference>
<dbReference type="OrthoDB" id="9802264at2"/>
<dbReference type="GO" id="GO:0005524">
    <property type="term" value="F:ATP binding"/>
    <property type="evidence" value="ECO:0007669"/>
    <property type="project" value="UniProtKB-KW"/>
</dbReference>
<evidence type="ECO:0000256" key="2">
    <source>
        <dbReference type="ARBA" id="ARBA00005417"/>
    </source>
</evidence>
<feature type="domain" description="ABC transporter" evidence="8">
    <location>
        <begin position="9"/>
        <end position="254"/>
    </location>
</feature>
<sequence length="306" mass="34409">MSYKKEKLVELKNVTLTFNKGKPNQIKALNNINLDIYKGEIFGLVGESGSGKTTLGMSLLGLQNIDKGKIKFAGNSISQLREKELFRFRKLAQMIFQNPRASLDGRMKIKDIVTEGLVAHKKNISSRERDVQAKALLQLVGLSEDYLYRYPHELSGGQCQRVGIARALAVEPAFVVADEPISALDMSIRSQIVHLLKKLQLNNGLTYLFIAHDLSIVSQFSDRIGVMHQGKIVEVGPSQVICRRPIHPYTQNLLSAVPIPDPEIEKNRTYKAYTAKAIECNTKEQRLREIEPDHFALLTEKEAKNL</sequence>
<gene>
    <name evidence="9" type="ORF">STRMA_1837</name>
</gene>
<dbReference type="Proteomes" id="UP000003573">
    <property type="component" value="Unassembled WGS sequence"/>
</dbReference>
<dbReference type="GO" id="GO:0015833">
    <property type="term" value="P:peptide transport"/>
    <property type="evidence" value="ECO:0007669"/>
    <property type="project" value="UniProtKB-KW"/>
</dbReference>
<dbReference type="PANTHER" id="PTHR43776">
    <property type="entry name" value="TRANSPORT ATP-BINDING PROTEIN"/>
    <property type="match status" value="1"/>
</dbReference>
<keyword evidence="4" id="KW-0547">Nucleotide-binding</keyword>
<dbReference type="GO" id="GO:0055085">
    <property type="term" value="P:transmembrane transport"/>
    <property type="evidence" value="ECO:0007669"/>
    <property type="project" value="UniProtKB-ARBA"/>
</dbReference>
<keyword evidence="3" id="KW-0813">Transport</keyword>
<dbReference type="InterPro" id="IPR013563">
    <property type="entry name" value="Oligopep_ABC_C"/>
</dbReference>
<keyword evidence="6" id="KW-0571">Peptide transport</keyword>
<dbReference type="InterPro" id="IPR050319">
    <property type="entry name" value="ABC_transp_ATP-bind"/>
</dbReference>
<dbReference type="AlphaFoldDB" id="G5JW96"/>
<dbReference type="EMBL" id="AEUW02000001">
    <property type="protein sequence ID" value="EHJ52293.1"/>
    <property type="molecule type" value="Genomic_DNA"/>
</dbReference>
<dbReference type="InterPro" id="IPR027417">
    <property type="entry name" value="P-loop_NTPase"/>
</dbReference>
<evidence type="ECO:0000259" key="8">
    <source>
        <dbReference type="PROSITE" id="PS50893"/>
    </source>
</evidence>
<evidence type="ECO:0000313" key="9">
    <source>
        <dbReference type="EMBL" id="EHJ52293.1"/>
    </source>
</evidence>
<protein>
    <submittedName>
        <fullName evidence="9">ABC transporter, ATP-binding protein</fullName>
    </submittedName>
</protein>
<keyword evidence="7" id="KW-0653">Protein transport</keyword>
<dbReference type="GO" id="GO:0005886">
    <property type="term" value="C:plasma membrane"/>
    <property type="evidence" value="ECO:0007669"/>
    <property type="project" value="UniProtKB-SubCell"/>
</dbReference>
<name>G5JW96_9STRE</name>
<comment type="similarity">
    <text evidence="2">Belongs to the ABC transporter superfamily.</text>
</comment>
<comment type="caution">
    <text evidence="9">The sequence shown here is derived from an EMBL/GenBank/DDBJ whole genome shotgun (WGS) entry which is preliminary data.</text>
</comment>
<dbReference type="InterPro" id="IPR003593">
    <property type="entry name" value="AAA+_ATPase"/>
</dbReference>
<dbReference type="RefSeq" id="WP_003080148.1">
    <property type="nucleotide sequence ID" value="NZ_AEUW02000001.1"/>
</dbReference>
<dbReference type="PROSITE" id="PS00211">
    <property type="entry name" value="ABC_TRANSPORTER_1"/>
    <property type="match status" value="1"/>
</dbReference>
<reference evidence="9 10" key="1">
    <citation type="journal article" date="2014" name="Int. J. Syst. Evol. Microbiol.">
        <title>Phylogenomics and the dynamic genome evolution of the genus Streptococcus.</title>
        <authorList>
            <consortium name="The Broad Institute Genome Sequencing Platform"/>
            <person name="Richards V.P."/>
            <person name="Palmer S.R."/>
            <person name="Pavinski Bitar P.D."/>
            <person name="Qin X."/>
            <person name="Weinstock G.M."/>
            <person name="Highlander S.K."/>
            <person name="Town C.D."/>
            <person name="Burne R.A."/>
            <person name="Stanhope M.J."/>
        </authorList>
    </citation>
    <scope>NUCLEOTIDE SEQUENCE [LARGE SCALE GENOMIC DNA]</scope>
    <source>
        <strain evidence="9 10">NCTC 11558</strain>
    </source>
</reference>
<keyword evidence="5 9" id="KW-0067">ATP-binding</keyword>
<dbReference type="InterPro" id="IPR017871">
    <property type="entry name" value="ABC_transporter-like_CS"/>
</dbReference>